<evidence type="ECO:0000256" key="1">
    <source>
        <dbReference type="ARBA" id="ARBA00023015"/>
    </source>
</evidence>
<dbReference type="STRING" id="1842727.RD110_12115"/>
<dbReference type="Gene3D" id="3.30.450.40">
    <property type="match status" value="1"/>
</dbReference>
<dbReference type="PANTHER" id="PTHR30136">
    <property type="entry name" value="HELIX-TURN-HELIX TRANSCRIPTIONAL REGULATOR, ICLR FAMILY"/>
    <property type="match status" value="1"/>
</dbReference>
<protein>
    <submittedName>
        <fullName evidence="6">4-hydroxyphenylpyruvate dioxygenase</fullName>
    </submittedName>
</protein>
<keyword evidence="7" id="KW-1185">Reference proteome</keyword>
<gene>
    <name evidence="6" type="ORF">RD110_12115</name>
</gene>
<dbReference type="GO" id="GO:0003677">
    <property type="term" value="F:DNA binding"/>
    <property type="evidence" value="ECO:0007669"/>
    <property type="project" value="UniProtKB-KW"/>
</dbReference>
<feature type="domain" description="IclR-ED" evidence="5">
    <location>
        <begin position="77"/>
        <end position="259"/>
    </location>
</feature>
<dbReference type="OrthoDB" id="9807558at2"/>
<dbReference type="SMART" id="SM00346">
    <property type="entry name" value="HTH_ICLR"/>
    <property type="match status" value="1"/>
</dbReference>
<reference evidence="6 7" key="1">
    <citation type="submission" date="2017-01" db="EMBL/GenBank/DDBJ databases">
        <authorList>
            <person name="Mah S.A."/>
            <person name="Swanson W.J."/>
            <person name="Moy G.W."/>
            <person name="Vacquier V.D."/>
        </authorList>
    </citation>
    <scope>NUCLEOTIDE SEQUENCE [LARGE SCALE GENOMIC DNA]</scope>
    <source>
        <strain evidence="6 7">DCY110</strain>
    </source>
</reference>
<dbReference type="RefSeq" id="WP_076199732.1">
    <property type="nucleotide sequence ID" value="NZ_CP019236.1"/>
</dbReference>
<proteinExistence type="predicted"/>
<keyword evidence="6" id="KW-0223">Dioxygenase</keyword>
<dbReference type="InterPro" id="IPR036390">
    <property type="entry name" value="WH_DNA-bd_sf"/>
</dbReference>
<dbReference type="InterPro" id="IPR050707">
    <property type="entry name" value="HTH_MetabolicPath_Reg"/>
</dbReference>
<dbReference type="GO" id="GO:0003700">
    <property type="term" value="F:DNA-binding transcription factor activity"/>
    <property type="evidence" value="ECO:0007669"/>
    <property type="project" value="TreeGrafter"/>
</dbReference>
<dbReference type="InterPro" id="IPR014757">
    <property type="entry name" value="Tscrpt_reg_IclR_C"/>
</dbReference>
<evidence type="ECO:0000259" key="5">
    <source>
        <dbReference type="PROSITE" id="PS51078"/>
    </source>
</evidence>
<dbReference type="Proteomes" id="UP000186609">
    <property type="component" value="Chromosome"/>
</dbReference>
<keyword evidence="6" id="KW-0560">Oxidoreductase</keyword>
<evidence type="ECO:0000313" key="6">
    <source>
        <dbReference type="EMBL" id="APW37853.1"/>
    </source>
</evidence>
<keyword evidence="6" id="KW-0670">Pyruvate</keyword>
<evidence type="ECO:0000256" key="2">
    <source>
        <dbReference type="ARBA" id="ARBA00023125"/>
    </source>
</evidence>
<dbReference type="SUPFAM" id="SSF55781">
    <property type="entry name" value="GAF domain-like"/>
    <property type="match status" value="1"/>
</dbReference>
<dbReference type="InterPro" id="IPR029016">
    <property type="entry name" value="GAF-like_dom_sf"/>
</dbReference>
<dbReference type="Gene3D" id="1.10.10.10">
    <property type="entry name" value="Winged helix-like DNA-binding domain superfamily/Winged helix DNA-binding domain"/>
    <property type="match status" value="1"/>
</dbReference>
<dbReference type="PANTHER" id="PTHR30136:SF34">
    <property type="entry name" value="TRANSCRIPTIONAL REGULATOR"/>
    <property type="match status" value="1"/>
</dbReference>
<dbReference type="Pfam" id="PF01614">
    <property type="entry name" value="IclR_C"/>
    <property type="match status" value="1"/>
</dbReference>
<evidence type="ECO:0000259" key="4">
    <source>
        <dbReference type="PROSITE" id="PS51077"/>
    </source>
</evidence>
<feature type="domain" description="HTH iclR-type" evidence="4">
    <location>
        <begin position="16"/>
        <end position="83"/>
    </location>
</feature>
<evidence type="ECO:0000313" key="7">
    <source>
        <dbReference type="Proteomes" id="UP000186609"/>
    </source>
</evidence>
<dbReference type="AlphaFoldDB" id="A0A1P8JVS9"/>
<keyword evidence="2" id="KW-0238">DNA-binding</keyword>
<dbReference type="PROSITE" id="PS51077">
    <property type="entry name" value="HTH_ICLR"/>
    <property type="match status" value="1"/>
</dbReference>
<keyword evidence="3" id="KW-0804">Transcription</keyword>
<accession>A0A1P8JVS9</accession>
<dbReference type="EMBL" id="CP019236">
    <property type="protein sequence ID" value="APW37853.1"/>
    <property type="molecule type" value="Genomic_DNA"/>
</dbReference>
<dbReference type="GO" id="GO:0051213">
    <property type="term" value="F:dioxygenase activity"/>
    <property type="evidence" value="ECO:0007669"/>
    <property type="project" value="UniProtKB-KW"/>
</dbReference>
<organism evidence="6 7">
    <name type="scientific">Rhodoferax koreensis</name>
    <dbReference type="NCBI Taxonomy" id="1842727"/>
    <lineage>
        <taxon>Bacteria</taxon>
        <taxon>Pseudomonadati</taxon>
        <taxon>Pseudomonadota</taxon>
        <taxon>Betaproteobacteria</taxon>
        <taxon>Burkholderiales</taxon>
        <taxon>Comamonadaceae</taxon>
        <taxon>Rhodoferax</taxon>
    </lineage>
</organism>
<dbReference type="KEGG" id="rhy:RD110_12115"/>
<keyword evidence="1" id="KW-0805">Transcription regulation</keyword>
<name>A0A1P8JVS9_9BURK</name>
<evidence type="ECO:0000256" key="3">
    <source>
        <dbReference type="ARBA" id="ARBA00023163"/>
    </source>
</evidence>
<dbReference type="PROSITE" id="PS51078">
    <property type="entry name" value="ICLR_ED"/>
    <property type="match status" value="1"/>
</dbReference>
<dbReference type="InterPro" id="IPR005471">
    <property type="entry name" value="Tscrpt_reg_IclR_N"/>
</dbReference>
<dbReference type="GO" id="GO:0045892">
    <property type="term" value="P:negative regulation of DNA-templated transcription"/>
    <property type="evidence" value="ECO:0007669"/>
    <property type="project" value="TreeGrafter"/>
</dbReference>
<sequence length="259" mass="28583">MLPTSTNPALDKRDWIAGLEKGLSIIEAFDDANPRLTASQTGQRCGMTRTAARRYLLTLAHLGYVATDGKLFWLTPRVLRLGQSYLESARLPRIVQPFLQRVTAGTQENAYVSVLDGDEIVYIARNGANRAMNTGYVLGARVQAEVTASGLLLLAQREPEWIEQWLASHTLKAFTAHTIVSKERLALELARIRAQGWSLSEQQMELGTRGIAVGLRDRHGDLLGALNVTMPMGHEASEDAVARVLPVLRETAQAMRQLI</sequence>
<dbReference type="SUPFAM" id="SSF46785">
    <property type="entry name" value="Winged helix' DNA-binding domain"/>
    <property type="match status" value="1"/>
</dbReference>
<dbReference type="InterPro" id="IPR036388">
    <property type="entry name" value="WH-like_DNA-bd_sf"/>
</dbReference>
<dbReference type="Pfam" id="PF09339">
    <property type="entry name" value="HTH_IclR"/>
    <property type="match status" value="1"/>
</dbReference>